<dbReference type="PROSITE" id="PS51335">
    <property type="entry name" value="ELMO"/>
    <property type="match status" value="1"/>
</dbReference>
<dbReference type="Proteomes" id="UP000887569">
    <property type="component" value="Unplaced"/>
</dbReference>
<dbReference type="Pfam" id="PF04727">
    <property type="entry name" value="ELMO_CED12"/>
    <property type="match status" value="1"/>
</dbReference>
<dbReference type="AlphaFoldDB" id="A0A915AW40"/>
<accession>A0A915AW40</accession>
<feature type="domain" description="ELMO" evidence="1">
    <location>
        <begin position="133"/>
        <end position="290"/>
    </location>
</feature>
<sequence>MTEEIDISWAKDREEVLEEWDEIERKGTSMLQMNKVSLVSDVSSVGDGQPPNSFQSIWNKLIADDLTEQKTYATELISKAESSSQRATSSRIPYCICRSRRPAKVTLRNTTLIDERITIVALTKVKYSENNPTHWEMLVSIYKHIVDDWNSRTEVKRFGNHWEIIGFQGDDPATDLRGVGIFGMCQLLFLFSNGLSPQMTSQLRELSNDTVQGFPLAVVGLTWTQIIVERLKKGKFNGLGIKENSFISVVNGIYRGCFLVFYSLWRARQCTIIDFCKISEEIRRMVRRKPKQLLNMAILNKA</sequence>
<keyword evidence="2" id="KW-1185">Reference proteome</keyword>
<evidence type="ECO:0000313" key="2">
    <source>
        <dbReference type="Proteomes" id="UP000887569"/>
    </source>
</evidence>
<dbReference type="WBParaSite" id="PgR018_g030_t01">
    <property type="protein sequence ID" value="PgR018_g030_t01"/>
    <property type="gene ID" value="PgR018_g030"/>
</dbReference>
<organism evidence="2 3">
    <name type="scientific">Parascaris univalens</name>
    <name type="common">Nematode worm</name>
    <dbReference type="NCBI Taxonomy" id="6257"/>
    <lineage>
        <taxon>Eukaryota</taxon>
        <taxon>Metazoa</taxon>
        <taxon>Ecdysozoa</taxon>
        <taxon>Nematoda</taxon>
        <taxon>Chromadorea</taxon>
        <taxon>Rhabditida</taxon>
        <taxon>Spirurina</taxon>
        <taxon>Ascaridomorpha</taxon>
        <taxon>Ascaridoidea</taxon>
        <taxon>Ascarididae</taxon>
        <taxon>Parascaris</taxon>
    </lineage>
</organism>
<proteinExistence type="predicted"/>
<dbReference type="PANTHER" id="PTHR12771:SF2">
    <property type="entry name" value="ELMO DOMAIN-CONTAINING PROTEIN 3"/>
    <property type="match status" value="1"/>
</dbReference>
<dbReference type="PANTHER" id="PTHR12771">
    <property type="entry name" value="ENGULFMENT AND CELL MOTILITY"/>
    <property type="match status" value="1"/>
</dbReference>
<protein>
    <submittedName>
        <fullName evidence="3">ELMO domain-containing protein</fullName>
    </submittedName>
</protein>
<name>A0A915AW40_PARUN</name>
<dbReference type="InterPro" id="IPR050868">
    <property type="entry name" value="ELMO_domain-containing"/>
</dbReference>
<dbReference type="InterPro" id="IPR006816">
    <property type="entry name" value="ELMO_dom"/>
</dbReference>
<evidence type="ECO:0000313" key="3">
    <source>
        <dbReference type="WBParaSite" id="PgR018_g030_t01"/>
    </source>
</evidence>
<evidence type="ECO:0000259" key="1">
    <source>
        <dbReference type="PROSITE" id="PS51335"/>
    </source>
</evidence>
<reference evidence="3" key="1">
    <citation type="submission" date="2022-11" db="UniProtKB">
        <authorList>
            <consortium name="WormBaseParasite"/>
        </authorList>
    </citation>
    <scope>IDENTIFICATION</scope>
</reference>